<comment type="caution">
    <text evidence="1">The sequence shown here is derived from an EMBL/GenBank/DDBJ whole genome shotgun (WGS) entry which is preliminary data.</text>
</comment>
<keyword evidence="2" id="KW-1185">Reference proteome</keyword>
<dbReference type="NCBIfam" id="TIGR01869">
    <property type="entry name" value="casC_Cse4"/>
    <property type="match status" value="1"/>
</dbReference>
<dbReference type="AlphaFoldDB" id="A0AAP3XRM5"/>
<gene>
    <name evidence="1" type="primary">cas7e</name>
    <name evidence="1" type="ORF">PZ740_09225</name>
</gene>
<accession>A0AAP3XRM5</accession>
<evidence type="ECO:0000313" key="2">
    <source>
        <dbReference type="Proteomes" id="UP001301140"/>
    </source>
</evidence>
<proteinExistence type="predicted"/>
<dbReference type="InterPro" id="IPR010148">
    <property type="entry name" value="CRISPR-assoc_prot_CT1975"/>
</dbReference>
<reference evidence="1 2" key="1">
    <citation type="submission" date="2023-03" db="EMBL/GenBank/DDBJ databases">
        <title>YIM 152171 draft genome.</title>
        <authorList>
            <person name="Yang Z."/>
        </authorList>
    </citation>
    <scope>NUCLEOTIDE SEQUENCE [LARGE SCALE GENOMIC DNA]</scope>
    <source>
        <strain evidence="1 2">YIM 152171</strain>
    </source>
</reference>
<dbReference type="Proteomes" id="UP001301140">
    <property type="component" value="Unassembled WGS sequence"/>
</dbReference>
<protein>
    <submittedName>
        <fullName evidence="1">Type I-E CRISPR-associated protein Cas7/Cse4/CasC</fullName>
    </submittedName>
</protein>
<sequence length="393" mass="41513">MSAPRFIQIHTLHSYPATLLNRDDAGLAKRIPFGGVERLRISSQCLKRHWRMAEDPMAIANAAPEIGRSVRSRRSWQVLLHDPLVAEGLPSDAVTAVLAAMQEALYGESKKAKAAKGAANGAVDLERDELVVLGRPEIEYLAGETRRIVGVAGSDAKKIAAELKELRANFHAIKAGAGLDAAMFGRFVSGDREARVDAAVHVAHALTVHPAVSEPDYFSAVDDLPAEDQGSGAGHINTADLTTGLYYGYVVVDVPLLVANLEGCRQADWLAADRSVAARTVQHLLHLVAKVTPGAKLGSTAPYSYASLVLAEAGPEQPRTLANAFLTPVSRPPFEEGAARALAGRLAAVDAMYGNESRRWLATSLPDLGAAGATACTLPAMAEAVAAAIRGEV</sequence>
<organism evidence="1 2">
    <name type="scientific">Marinimicrococcus flavescens</name>
    <dbReference type="NCBI Taxonomy" id="3031815"/>
    <lineage>
        <taxon>Bacteria</taxon>
        <taxon>Pseudomonadati</taxon>
        <taxon>Pseudomonadota</taxon>
        <taxon>Alphaproteobacteria</taxon>
        <taxon>Geminicoccales</taxon>
        <taxon>Geminicoccaceae</taxon>
        <taxon>Marinimicrococcus</taxon>
    </lineage>
</organism>
<dbReference type="Pfam" id="PF09344">
    <property type="entry name" value="Cas_CT1975"/>
    <property type="match status" value="1"/>
</dbReference>
<name>A0AAP3XRM5_9PROT</name>
<evidence type="ECO:0000313" key="1">
    <source>
        <dbReference type="EMBL" id="MDF1586565.1"/>
    </source>
</evidence>
<dbReference type="RefSeq" id="WP_327788981.1">
    <property type="nucleotide sequence ID" value="NZ_JARGEQ010000091.1"/>
</dbReference>
<dbReference type="EMBL" id="JARGEQ010000091">
    <property type="protein sequence ID" value="MDF1586565.1"/>
    <property type="molecule type" value="Genomic_DNA"/>
</dbReference>